<evidence type="ECO:0008006" key="7">
    <source>
        <dbReference type="Google" id="ProtNLM"/>
    </source>
</evidence>
<dbReference type="EMBL" id="MN739352">
    <property type="protein sequence ID" value="QHT00041.1"/>
    <property type="molecule type" value="Genomic_DNA"/>
</dbReference>
<keyword evidence="2" id="KW-0663">Pyridoxal phosphate</keyword>
<comment type="similarity">
    <text evidence="4">Belongs to the group II decarboxylase family. Sphingosine-1-phosphate lyase subfamily.</text>
</comment>
<dbReference type="PANTHER" id="PTHR42735">
    <property type="match status" value="1"/>
</dbReference>
<keyword evidence="5" id="KW-0472">Membrane</keyword>
<evidence type="ECO:0000313" key="6">
    <source>
        <dbReference type="EMBL" id="QHT00041.1"/>
    </source>
</evidence>
<dbReference type="Gene3D" id="3.90.1150.10">
    <property type="entry name" value="Aspartate Aminotransferase, domain 1"/>
    <property type="match status" value="1"/>
</dbReference>
<feature type="transmembrane region" description="Helical" evidence="5">
    <location>
        <begin position="6"/>
        <end position="28"/>
    </location>
</feature>
<evidence type="ECO:0000256" key="3">
    <source>
        <dbReference type="ARBA" id="ARBA00023239"/>
    </source>
</evidence>
<dbReference type="Gene3D" id="3.40.640.10">
    <property type="entry name" value="Type I PLP-dependent aspartate aminotransferase-like (Major domain)"/>
    <property type="match status" value="1"/>
</dbReference>
<evidence type="ECO:0000256" key="4">
    <source>
        <dbReference type="ARBA" id="ARBA00038302"/>
    </source>
</evidence>
<organism evidence="6">
    <name type="scientific">viral metagenome</name>
    <dbReference type="NCBI Taxonomy" id="1070528"/>
    <lineage>
        <taxon>unclassified sequences</taxon>
        <taxon>metagenomes</taxon>
        <taxon>organismal metagenomes</taxon>
    </lineage>
</organism>
<dbReference type="Pfam" id="PF00282">
    <property type="entry name" value="Pyridoxal_deC"/>
    <property type="match status" value="1"/>
</dbReference>
<dbReference type="InterPro" id="IPR015422">
    <property type="entry name" value="PyrdxlP-dep_Trfase_small"/>
</dbReference>
<sequence>MNTDAIVITGNIHPIMIGAAGFFCYYKLGDFFPILRKRCHENTTSYIGRLLMNIPFCKKIYQTKMDAIYDKSLQKIKEQLSQYPSILTIPEKKWSDREIMDLIDAYKSGTMKNVIDYHISGTIYSNSLLVKETCEMPTNIFSYAFEASYLWNSLHQTEFNVGTLIEYQVVQMVGNMFGANNDVTGTVTSGGTESLMCAMRAYRNYGMMERGHRPGESIIIAPDTVHAAVMKAGEAYNIKVILIPTDIYGAIDIDVLIWTAQMHKYELVCIVGSAPCYVTGNIDPIYEMACLAKELGCGFHVDCCLGGFVVNFLNIDTDFLKVNGVTSLSADTHKNGLAPKGSSVLVTRKMDSGKYLMEYSIYTIPYWSGGIYGSIKDNGSTTSVPSLTALVAMLANGQETYMYNAISIQNTVTEISNRISKIDDFIVLNRYNINVIAFAMNPEKEYRPGFIYALAHEMNKRHIVMNNMRKQVVHFCVTLRFVSDMQAIDKFMGALLTSLEIVKRMNDDDVPFPGDSGMYCSLENALIPSTSKTYGDWFENLFFGGMGARDAIRQHFMALLKVYQ</sequence>
<name>A0A6C0C6J2_9ZZZZ</name>
<proteinExistence type="inferred from homology"/>
<dbReference type="GO" id="GO:0008117">
    <property type="term" value="F:sphinganine-1-phosphate aldolase activity"/>
    <property type="evidence" value="ECO:0007669"/>
    <property type="project" value="TreeGrafter"/>
</dbReference>
<dbReference type="GO" id="GO:0005783">
    <property type="term" value="C:endoplasmic reticulum"/>
    <property type="evidence" value="ECO:0007669"/>
    <property type="project" value="TreeGrafter"/>
</dbReference>
<evidence type="ECO:0000256" key="5">
    <source>
        <dbReference type="SAM" id="Phobius"/>
    </source>
</evidence>
<evidence type="ECO:0000256" key="1">
    <source>
        <dbReference type="ARBA" id="ARBA00001933"/>
    </source>
</evidence>
<dbReference type="Gene3D" id="6.10.140.2150">
    <property type="match status" value="1"/>
</dbReference>
<evidence type="ECO:0000256" key="2">
    <source>
        <dbReference type="ARBA" id="ARBA00022898"/>
    </source>
</evidence>
<dbReference type="GO" id="GO:0019752">
    <property type="term" value="P:carboxylic acid metabolic process"/>
    <property type="evidence" value="ECO:0007669"/>
    <property type="project" value="InterPro"/>
</dbReference>
<dbReference type="InterPro" id="IPR015421">
    <property type="entry name" value="PyrdxlP-dep_Trfase_major"/>
</dbReference>
<dbReference type="SUPFAM" id="SSF53383">
    <property type="entry name" value="PLP-dependent transferases"/>
    <property type="match status" value="1"/>
</dbReference>
<dbReference type="GO" id="GO:0030170">
    <property type="term" value="F:pyridoxal phosphate binding"/>
    <property type="evidence" value="ECO:0007669"/>
    <property type="project" value="InterPro"/>
</dbReference>
<comment type="cofactor">
    <cofactor evidence="1">
        <name>pyridoxal 5'-phosphate</name>
        <dbReference type="ChEBI" id="CHEBI:597326"/>
    </cofactor>
</comment>
<protein>
    <recommendedName>
        <fullName evidence="7">Sphingosine-1-phosphate lyase</fullName>
    </recommendedName>
</protein>
<dbReference type="InterPro" id="IPR015424">
    <property type="entry name" value="PyrdxlP-dep_Trfase"/>
</dbReference>
<dbReference type="InterPro" id="IPR050477">
    <property type="entry name" value="GrpII_AminoAcid_Decarb"/>
</dbReference>
<accession>A0A6C0C6J2</accession>
<dbReference type="AlphaFoldDB" id="A0A6C0C6J2"/>
<keyword evidence="3" id="KW-0456">Lyase</keyword>
<dbReference type="PANTHER" id="PTHR42735:SF6">
    <property type="entry name" value="SPHINGOSINE-1-PHOSPHATE LYASE 1"/>
    <property type="match status" value="1"/>
</dbReference>
<reference evidence="6" key="1">
    <citation type="journal article" date="2020" name="Nature">
        <title>Giant virus diversity and host interactions through global metagenomics.</title>
        <authorList>
            <person name="Schulz F."/>
            <person name="Roux S."/>
            <person name="Paez-Espino D."/>
            <person name="Jungbluth S."/>
            <person name="Walsh D.A."/>
            <person name="Denef V.J."/>
            <person name="McMahon K.D."/>
            <person name="Konstantinidis K.T."/>
            <person name="Eloe-Fadrosh E.A."/>
            <person name="Kyrpides N.C."/>
            <person name="Woyke T."/>
        </authorList>
    </citation>
    <scope>NUCLEOTIDE SEQUENCE</scope>
    <source>
        <strain evidence="6">GVMAG-M-3300020192-26</strain>
    </source>
</reference>
<dbReference type="GO" id="GO:0030149">
    <property type="term" value="P:sphingolipid catabolic process"/>
    <property type="evidence" value="ECO:0007669"/>
    <property type="project" value="TreeGrafter"/>
</dbReference>
<dbReference type="InterPro" id="IPR002129">
    <property type="entry name" value="PyrdxlP-dep_de-COase"/>
</dbReference>
<keyword evidence="5" id="KW-1133">Transmembrane helix</keyword>
<dbReference type="GO" id="GO:0016020">
    <property type="term" value="C:membrane"/>
    <property type="evidence" value="ECO:0007669"/>
    <property type="project" value="GOC"/>
</dbReference>
<keyword evidence="5" id="KW-0812">Transmembrane</keyword>